<proteinExistence type="predicted"/>
<protein>
    <submittedName>
        <fullName evidence="7">NfeD family protein</fullName>
    </submittedName>
</protein>
<evidence type="ECO:0000256" key="5">
    <source>
        <dbReference type="SAM" id="Phobius"/>
    </source>
</evidence>
<keyword evidence="4 5" id="KW-0472">Membrane</keyword>
<keyword evidence="8" id="KW-1185">Reference proteome</keyword>
<dbReference type="InterPro" id="IPR002810">
    <property type="entry name" value="NfeD-like_C"/>
</dbReference>
<accession>A0AAE9ZRM9</accession>
<dbReference type="AlphaFoldDB" id="A0AAE9ZRM9"/>
<reference evidence="7" key="1">
    <citation type="submission" date="2023-03" db="EMBL/GenBank/DDBJ databases">
        <title>Lomoglobus Profundus gen. nov., sp. nov., a novel member of the phylum Verrucomicrobia, isolated from deep-marine sediment of South China Sea.</title>
        <authorList>
            <person name="Ahmad T."/>
            <person name="Ishaq S.E."/>
            <person name="Wang F."/>
        </authorList>
    </citation>
    <scope>NUCLEOTIDE SEQUENCE</scope>
    <source>
        <strain evidence="7">LMO-M01</strain>
    </source>
</reference>
<keyword evidence="3 5" id="KW-1133">Transmembrane helix</keyword>
<keyword evidence="2 5" id="KW-0812">Transmembrane</keyword>
<evidence type="ECO:0000313" key="8">
    <source>
        <dbReference type="Proteomes" id="UP001218638"/>
    </source>
</evidence>
<organism evidence="7 8">
    <name type="scientific">Synoicihabitans lomoniglobus</name>
    <dbReference type="NCBI Taxonomy" id="2909285"/>
    <lineage>
        <taxon>Bacteria</taxon>
        <taxon>Pseudomonadati</taxon>
        <taxon>Verrucomicrobiota</taxon>
        <taxon>Opitutia</taxon>
        <taxon>Opitutales</taxon>
        <taxon>Opitutaceae</taxon>
        <taxon>Synoicihabitans</taxon>
    </lineage>
</organism>
<dbReference type="Gene3D" id="2.40.50.140">
    <property type="entry name" value="Nucleic acid-binding proteins"/>
    <property type="match status" value="1"/>
</dbReference>
<dbReference type="RefSeq" id="WP_330930695.1">
    <property type="nucleotide sequence ID" value="NZ_CP119075.1"/>
</dbReference>
<dbReference type="InterPro" id="IPR012340">
    <property type="entry name" value="NA-bd_OB-fold"/>
</dbReference>
<name>A0AAE9ZRM9_9BACT</name>
<dbReference type="EMBL" id="CP119075">
    <property type="protein sequence ID" value="WED63990.1"/>
    <property type="molecule type" value="Genomic_DNA"/>
</dbReference>
<evidence type="ECO:0000256" key="4">
    <source>
        <dbReference type="ARBA" id="ARBA00023136"/>
    </source>
</evidence>
<comment type="subcellular location">
    <subcellularLocation>
        <location evidence="1">Membrane</location>
        <topology evidence="1">Multi-pass membrane protein</topology>
    </subcellularLocation>
</comment>
<dbReference type="InterPro" id="IPR052165">
    <property type="entry name" value="Membrane_assoc_protease"/>
</dbReference>
<evidence type="ECO:0000256" key="1">
    <source>
        <dbReference type="ARBA" id="ARBA00004141"/>
    </source>
</evidence>
<evidence type="ECO:0000259" key="6">
    <source>
        <dbReference type="Pfam" id="PF01957"/>
    </source>
</evidence>
<gene>
    <name evidence="7" type="ORF">PXH66_16755</name>
</gene>
<feature type="transmembrane region" description="Helical" evidence="5">
    <location>
        <begin position="53"/>
        <end position="72"/>
    </location>
</feature>
<feature type="transmembrane region" description="Helical" evidence="5">
    <location>
        <begin position="6"/>
        <end position="21"/>
    </location>
</feature>
<dbReference type="SUPFAM" id="SSF141322">
    <property type="entry name" value="NfeD domain-like"/>
    <property type="match status" value="1"/>
</dbReference>
<evidence type="ECO:0000256" key="2">
    <source>
        <dbReference type="ARBA" id="ARBA00022692"/>
    </source>
</evidence>
<feature type="domain" description="NfeD-like C-terminal" evidence="6">
    <location>
        <begin position="97"/>
        <end position="150"/>
    </location>
</feature>
<dbReference type="KEGG" id="slom:PXH66_16755"/>
<sequence>MTIIGVLFLIGIVFLGFEVFLPGGILGVFGGLALLGGCVMAFVGYGVGGGGLAILTAFLLVVAVLYFEFAILPKTAIGKRLFLHAAVDGTSSVARATDLVGQLGTTATALAPSGYIVIDGRRHEAFSRGGFLEAGAAVKVVATDNFRLIVIPESS</sequence>
<dbReference type="Proteomes" id="UP001218638">
    <property type="component" value="Chromosome"/>
</dbReference>
<dbReference type="PANTHER" id="PTHR33507">
    <property type="entry name" value="INNER MEMBRANE PROTEIN YBBJ"/>
    <property type="match status" value="1"/>
</dbReference>
<dbReference type="PANTHER" id="PTHR33507:SF3">
    <property type="entry name" value="INNER MEMBRANE PROTEIN YBBJ"/>
    <property type="match status" value="1"/>
</dbReference>
<evidence type="ECO:0000313" key="7">
    <source>
        <dbReference type="EMBL" id="WED63990.1"/>
    </source>
</evidence>
<dbReference type="GO" id="GO:0005886">
    <property type="term" value="C:plasma membrane"/>
    <property type="evidence" value="ECO:0007669"/>
    <property type="project" value="TreeGrafter"/>
</dbReference>
<dbReference type="Pfam" id="PF01957">
    <property type="entry name" value="NfeD"/>
    <property type="match status" value="1"/>
</dbReference>
<evidence type="ECO:0000256" key="3">
    <source>
        <dbReference type="ARBA" id="ARBA00022989"/>
    </source>
</evidence>